<dbReference type="OrthoDB" id="242746at2157"/>
<sequence length="93" mass="10933">MLGDPLPCQHEGECPYTRKWDFDPDEVDVLIGHYAHAHKRKVIAGRTVIVDEFPKGAYETFPLYVARPFDRSWEDGRERADYRARLGHENWTM</sequence>
<gene>
    <name evidence="1" type="ORF">HUG10_02720</name>
</gene>
<evidence type="ECO:0000313" key="1">
    <source>
        <dbReference type="EMBL" id="QLG26518.1"/>
    </source>
</evidence>
<dbReference type="EMBL" id="CP058529">
    <property type="protein sequence ID" value="QLG26518.1"/>
    <property type="molecule type" value="Genomic_DNA"/>
</dbReference>
<dbReference type="Proteomes" id="UP000509750">
    <property type="component" value="Chromosome"/>
</dbReference>
<dbReference type="RefSeq" id="WP_179168093.1">
    <property type="nucleotide sequence ID" value="NZ_CP058529.1"/>
</dbReference>
<protein>
    <submittedName>
        <fullName evidence="1">Uncharacterized protein</fullName>
    </submittedName>
</protein>
<organism evidence="1 2">
    <name type="scientific">Halorarum halophilum</name>
    <dbReference type="NCBI Taxonomy" id="2743090"/>
    <lineage>
        <taxon>Archaea</taxon>
        <taxon>Methanobacteriati</taxon>
        <taxon>Methanobacteriota</taxon>
        <taxon>Stenosarchaea group</taxon>
        <taxon>Halobacteria</taxon>
        <taxon>Halobacteriales</taxon>
        <taxon>Haloferacaceae</taxon>
        <taxon>Halorarum</taxon>
    </lineage>
</organism>
<dbReference type="KEGG" id="halg:HUG10_02720"/>
<proteinExistence type="predicted"/>
<reference evidence="1 2" key="1">
    <citation type="submission" date="2020-07" db="EMBL/GenBank/DDBJ databases">
        <title>Gai3-2, isolated from salt lake.</title>
        <authorList>
            <person name="Cui H."/>
            <person name="Shi X."/>
        </authorList>
    </citation>
    <scope>NUCLEOTIDE SEQUENCE [LARGE SCALE GENOMIC DNA]</scope>
    <source>
        <strain evidence="1 2">Gai3-2</strain>
    </source>
</reference>
<accession>A0A7D5KWE8</accession>
<name>A0A7D5KWE8_9EURY</name>
<evidence type="ECO:0000313" key="2">
    <source>
        <dbReference type="Proteomes" id="UP000509750"/>
    </source>
</evidence>
<dbReference type="GeneID" id="56027711"/>
<dbReference type="AlphaFoldDB" id="A0A7D5KWE8"/>
<keyword evidence="2" id="KW-1185">Reference proteome</keyword>